<keyword evidence="4 5" id="KW-0539">Nucleus</keyword>
<dbReference type="FunCoup" id="A0A6P8Y9S1">
    <property type="interactions" value="95"/>
</dbReference>
<gene>
    <name evidence="9" type="primary">LOC117640505</name>
</gene>
<dbReference type="SMART" id="SM00301">
    <property type="entry name" value="DM"/>
    <property type="match status" value="1"/>
</dbReference>
<keyword evidence="2 5" id="KW-0862">Zinc</keyword>
<feature type="domain" description="DM" evidence="7">
    <location>
        <begin position="173"/>
        <end position="220"/>
    </location>
</feature>
<dbReference type="Pfam" id="PF08828">
    <property type="entry name" value="DSX_dimer"/>
    <property type="match status" value="1"/>
</dbReference>
<feature type="compositionally biased region" description="Low complexity" evidence="6">
    <location>
        <begin position="42"/>
        <end position="54"/>
    </location>
</feature>
<dbReference type="InParanoid" id="A0A6P8Y9S1"/>
<keyword evidence="8" id="KW-1185">Reference proteome</keyword>
<dbReference type="RefSeq" id="XP_034232916.1">
    <property type="nucleotide sequence ID" value="XM_034377025.1"/>
</dbReference>
<dbReference type="GeneID" id="117640505"/>
<dbReference type="SUPFAM" id="SSF82927">
    <property type="entry name" value="Cysteine-rich DNA binding domain, (DM domain)"/>
    <property type="match status" value="1"/>
</dbReference>
<feature type="region of interest" description="Disordered" evidence="6">
    <location>
        <begin position="333"/>
        <end position="375"/>
    </location>
</feature>
<feature type="non-terminal residue" evidence="9">
    <location>
        <position position="1"/>
    </location>
</feature>
<dbReference type="InterPro" id="IPR026607">
    <property type="entry name" value="DMRT"/>
</dbReference>
<dbReference type="FunFam" id="4.10.1040.10:FF:000001">
    <property type="entry name" value="doublesex- and mab-3-related transcription factor 1"/>
    <property type="match status" value="1"/>
</dbReference>
<evidence type="ECO:0000313" key="8">
    <source>
        <dbReference type="Proteomes" id="UP000515158"/>
    </source>
</evidence>
<proteinExistence type="predicted"/>
<dbReference type="SMART" id="SM01143">
    <property type="entry name" value="DSX_dimer"/>
    <property type="match status" value="1"/>
</dbReference>
<dbReference type="PANTHER" id="PTHR12322">
    <property type="entry name" value="DOUBLESEX AND MAB-3 RELATED TRANSCRIPTION FACTOR DMRT"/>
    <property type="match status" value="1"/>
</dbReference>
<dbReference type="PROSITE" id="PS50809">
    <property type="entry name" value="DM_2"/>
    <property type="match status" value="1"/>
</dbReference>
<dbReference type="Pfam" id="PF00751">
    <property type="entry name" value="DM"/>
    <property type="match status" value="1"/>
</dbReference>
<dbReference type="GO" id="GO:0000978">
    <property type="term" value="F:RNA polymerase II cis-regulatory region sequence-specific DNA binding"/>
    <property type="evidence" value="ECO:0007669"/>
    <property type="project" value="TreeGrafter"/>
</dbReference>
<feature type="compositionally biased region" description="Basic and acidic residues" evidence="6">
    <location>
        <begin position="349"/>
        <end position="362"/>
    </location>
</feature>
<evidence type="ECO:0000256" key="4">
    <source>
        <dbReference type="ARBA" id="ARBA00023242"/>
    </source>
</evidence>
<dbReference type="Gene3D" id="1.10.8.10">
    <property type="entry name" value="DNA helicase RuvA subunit, C-terminal domain"/>
    <property type="match status" value="1"/>
</dbReference>
<feature type="compositionally biased region" description="Low complexity" evidence="6">
    <location>
        <begin position="62"/>
        <end position="81"/>
    </location>
</feature>
<dbReference type="Gene3D" id="4.10.1040.10">
    <property type="entry name" value="DM DNA-binding domain"/>
    <property type="match status" value="1"/>
</dbReference>
<dbReference type="OrthoDB" id="5842031at2759"/>
<dbReference type="Proteomes" id="UP000515158">
    <property type="component" value="Unplaced"/>
</dbReference>
<evidence type="ECO:0000256" key="2">
    <source>
        <dbReference type="ARBA" id="ARBA00022833"/>
    </source>
</evidence>
<feature type="compositionally biased region" description="Gly residues" evidence="6">
    <location>
        <begin position="278"/>
        <end position="292"/>
    </location>
</feature>
<keyword evidence="3 5" id="KW-0238">DNA-binding</keyword>
<feature type="DNA-binding region" description="DM" evidence="5">
    <location>
        <begin position="173"/>
        <end position="220"/>
    </location>
</feature>
<dbReference type="GO" id="GO:0007548">
    <property type="term" value="P:sex differentiation"/>
    <property type="evidence" value="ECO:0007669"/>
    <property type="project" value="TreeGrafter"/>
</dbReference>
<dbReference type="InterPro" id="IPR001275">
    <property type="entry name" value="DM_DNA-bd"/>
</dbReference>
<organism evidence="9">
    <name type="scientific">Thrips palmi</name>
    <name type="common">Melon thrips</name>
    <dbReference type="NCBI Taxonomy" id="161013"/>
    <lineage>
        <taxon>Eukaryota</taxon>
        <taxon>Metazoa</taxon>
        <taxon>Ecdysozoa</taxon>
        <taxon>Arthropoda</taxon>
        <taxon>Hexapoda</taxon>
        <taxon>Insecta</taxon>
        <taxon>Pterygota</taxon>
        <taxon>Neoptera</taxon>
        <taxon>Paraneoptera</taxon>
        <taxon>Thysanoptera</taxon>
        <taxon>Terebrantia</taxon>
        <taxon>Thripoidea</taxon>
        <taxon>Thripidae</taxon>
        <taxon>Thrips</taxon>
    </lineage>
</organism>
<dbReference type="PROSITE" id="PS40000">
    <property type="entry name" value="DM_1"/>
    <property type="match status" value="1"/>
</dbReference>
<evidence type="ECO:0000256" key="5">
    <source>
        <dbReference type="PROSITE-ProRule" id="PRU00070"/>
    </source>
</evidence>
<feature type="region of interest" description="Disordered" evidence="6">
    <location>
        <begin position="222"/>
        <end position="297"/>
    </location>
</feature>
<dbReference type="PANTHER" id="PTHR12322:SF116">
    <property type="entry name" value="DOUBLESEX-MAB RELATED 99B"/>
    <property type="match status" value="1"/>
</dbReference>
<dbReference type="CTD" id="40940"/>
<feature type="compositionally biased region" description="Low complexity" evidence="6">
    <location>
        <begin position="1"/>
        <end position="34"/>
    </location>
</feature>
<reference evidence="9" key="1">
    <citation type="submission" date="2025-08" db="UniProtKB">
        <authorList>
            <consortium name="RefSeq"/>
        </authorList>
    </citation>
    <scope>IDENTIFICATION</scope>
    <source>
        <tissue evidence="9">Total insect</tissue>
    </source>
</reference>
<sequence>QTSGTVDSASARADDASATVDSASTRADDASATVNSARADDASGTADDASATAGNTRATVEGASAATAGDTVADDASGPADGAVAASVASSWDARASVLTGGPVDFRDFRAHSTGLRLDWSVMEQGVQGTALNLGKPSSSSSSLDMGPATPQAARERESAPSSSGNARTPPNCALCRNHRLKIGLKGHKRYCKYRYCDCDKCRLTAERRRVMALQTALRRAQAQDEARHPVPLAGNATALPPMSPSSVDAGRGTPAAQDSMALSCESASASPSSINGTGPGSSSGGGGGGAGSDRDVGLDAVSVSVPRKLHRPHTPSSAPDCRAVVIRRPQWSPESLGSARTPGEYCDSDVRSVDQGREEPPSPRPSRNGRENGRVHRESIQRLVEKFNFPPVALPLIYVVLKDHGSDYEEVKNLLLEAQEEILTMSVSQGSEMPWLLPPAHLYSASALCTPIGSLGSIAPITPLQYQLGLTYHSGAAAPHHHHHHHPASSAMAGLFPHHLHHLQGMPY</sequence>
<evidence type="ECO:0000256" key="3">
    <source>
        <dbReference type="ARBA" id="ARBA00023125"/>
    </source>
</evidence>
<dbReference type="InterPro" id="IPR036407">
    <property type="entry name" value="DM_DNA-bd_sf"/>
</dbReference>
<dbReference type="GO" id="GO:0000981">
    <property type="term" value="F:DNA-binding transcription factor activity, RNA polymerase II-specific"/>
    <property type="evidence" value="ECO:0007669"/>
    <property type="project" value="TreeGrafter"/>
</dbReference>
<name>A0A6P8Y9S1_THRPL</name>
<accession>A0A6P8Y9S1</accession>
<keyword evidence="1 5" id="KW-0479">Metal-binding</keyword>
<dbReference type="GO" id="GO:0046872">
    <property type="term" value="F:metal ion binding"/>
    <property type="evidence" value="ECO:0007669"/>
    <property type="project" value="UniProtKB-KW"/>
</dbReference>
<evidence type="ECO:0000256" key="1">
    <source>
        <dbReference type="ARBA" id="ARBA00022723"/>
    </source>
</evidence>
<feature type="region of interest" description="Disordered" evidence="6">
    <location>
        <begin position="1"/>
        <end position="81"/>
    </location>
</feature>
<feature type="non-terminal residue" evidence="9">
    <location>
        <position position="509"/>
    </location>
</feature>
<dbReference type="KEGG" id="tpal:117640505"/>
<evidence type="ECO:0000313" key="9">
    <source>
        <dbReference type="RefSeq" id="XP_034232916.1"/>
    </source>
</evidence>
<dbReference type="GO" id="GO:0005634">
    <property type="term" value="C:nucleus"/>
    <property type="evidence" value="ECO:0007669"/>
    <property type="project" value="UniProtKB-SubCell"/>
</dbReference>
<dbReference type="AlphaFoldDB" id="A0A6P8Y9S1"/>
<feature type="compositionally biased region" description="Low complexity" evidence="6">
    <location>
        <begin position="262"/>
        <end position="277"/>
    </location>
</feature>
<feature type="region of interest" description="Disordered" evidence="6">
    <location>
        <begin position="131"/>
        <end position="171"/>
    </location>
</feature>
<comment type="subcellular location">
    <subcellularLocation>
        <location evidence="5">Nucleus</location>
    </subcellularLocation>
</comment>
<evidence type="ECO:0000259" key="7">
    <source>
        <dbReference type="PROSITE" id="PS50809"/>
    </source>
</evidence>
<evidence type="ECO:0000256" key="6">
    <source>
        <dbReference type="SAM" id="MobiDB-lite"/>
    </source>
</evidence>
<dbReference type="InterPro" id="IPR014932">
    <property type="entry name" value="DSX_dimer"/>
</dbReference>
<protein>
    <submittedName>
        <fullName evidence="9">Doublesex- and mab-3-related transcription factor A2</fullName>
    </submittedName>
</protein>